<feature type="transmembrane region" description="Helical" evidence="6">
    <location>
        <begin position="63"/>
        <end position="84"/>
    </location>
</feature>
<evidence type="ECO:0000256" key="4">
    <source>
        <dbReference type="ARBA" id="ARBA00022989"/>
    </source>
</evidence>
<dbReference type="InterPro" id="IPR037185">
    <property type="entry name" value="EmrE-like"/>
</dbReference>
<dbReference type="Proteomes" id="UP000221734">
    <property type="component" value="Chromosome Kuenenia_stuttgartiensis_MBR1"/>
</dbReference>
<dbReference type="InterPro" id="IPR000620">
    <property type="entry name" value="EamA_dom"/>
</dbReference>
<keyword evidence="3 6" id="KW-0812">Transmembrane</keyword>
<dbReference type="SUPFAM" id="SSF103481">
    <property type="entry name" value="Multidrug resistance efflux transporter EmrE"/>
    <property type="match status" value="1"/>
</dbReference>
<dbReference type="InterPro" id="IPR050638">
    <property type="entry name" value="AA-Vitamin_Transporters"/>
</dbReference>
<reference evidence="11" key="4">
    <citation type="submission" date="2017-10" db="EMBL/GenBank/DDBJ databases">
        <authorList>
            <person name="Frank J."/>
        </authorList>
    </citation>
    <scope>NUCLEOTIDE SEQUENCE [LARGE SCALE GENOMIC DNA]</scope>
</reference>
<evidence type="ECO:0000256" key="1">
    <source>
        <dbReference type="ARBA" id="ARBA00004141"/>
    </source>
</evidence>
<dbReference type="AlphaFoldDB" id="Q1Q3C5"/>
<dbReference type="PANTHER" id="PTHR32322:SF2">
    <property type="entry name" value="EAMA DOMAIN-CONTAINING PROTEIN"/>
    <property type="match status" value="1"/>
</dbReference>
<organism evidence="8">
    <name type="scientific">Kuenenia stuttgartiensis</name>
    <dbReference type="NCBI Taxonomy" id="174633"/>
    <lineage>
        <taxon>Bacteria</taxon>
        <taxon>Pseudomonadati</taxon>
        <taxon>Planctomycetota</taxon>
        <taxon>Candidatus Brocadiia</taxon>
        <taxon>Candidatus Brocadiales</taxon>
        <taxon>Candidatus Brocadiaceae</taxon>
        <taxon>Candidatus Kuenenia</taxon>
    </lineage>
</organism>
<evidence type="ECO:0000313" key="8">
    <source>
        <dbReference type="EMBL" id="CAJ74516.1"/>
    </source>
</evidence>
<dbReference type="EMBL" id="CT573071">
    <property type="protein sequence ID" value="CAJ74516.1"/>
    <property type="molecule type" value="Genomic_DNA"/>
</dbReference>
<dbReference type="Gene3D" id="1.10.3730.20">
    <property type="match status" value="1"/>
</dbReference>
<evidence type="ECO:0000313" key="12">
    <source>
        <dbReference type="Proteomes" id="UP000501926"/>
    </source>
</evidence>
<reference evidence="9 12" key="5">
    <citation type="submission" date="2020-02" db="EMBL/GenBank/DDBJ databases">
        <title>Newly sequenced genome of strain CSTR1 showed variability in Candidatus Kuenenia stuttgartiensis genomes.</title>
        <authorList>
            <person name="Ding C."/>
            <person name="Adrian L."/>
        </authorList>
    </citation>
    <scope>NUCLEOTIDE SEQUENCE [LARGE SCALE GENOMIC DNA]</scope>
    <source>
        <strain evidence="9 12">CSTR1</strain>
    </source>
</reference>
<sequence>MAPYYLAIITAILWGTVAFLEKVGLSSVEPMTAYIVRSSGVVIGVIIIVLFTSNLSAVGRMGIKSICCLVLAGLLAGFIAQVIFFKAIKTGEISKVVPITSSAPLFTFFFGCIFLGEEVTFSKVMGMLLILGGLMLLR</sequence>
<dbReference type="PANTHER" id="PTHR32322">
    <property type="entry name" value="INNER MEMBRANE TRANSPORTER"/>
    <property type="match status" value="1"/>
</dbReference>
<reference evidence="8" key="2">
    <citation type="submission" date="2006-01" db="EMBL/GenBank/DDBJ databases">
        <authorList>
            <person name="Genoscope"/>
        </authorList>
    </citation>
    <scope>NUCLEOTIDE SEQUENCE</scope>
</reference>
<dbReference type="OrthoDB" id="278935at2"/>
<protein>
    <submittedName>
        <fullName evidence="9">Putative membrane protein</fullName>
    </submittedName>
</protein>
<proteinExistence type="inferred from homology"/>
<feature type="transmembrane region" description="Helical" evidence="6">
    <location>
        <begin position="6"/>
        <end position="25"/>
    </location>
</feature>
<gene>
    <name evidence="9" type="ORF">KsCSTR_22370</name>
    <name evidence="10" type="ORF">KSMBR1_0163</name>
    <name evidence="8" type="ORF">kuste3753</name>
</gene>
<evidence type="ECO:0000256" key="2">
    <source>
        <dbReference type="ARBA" id="ARBA00007362"/>
    </source>
</evidence>
<evidence type="ECO:0000313" key="10">
    <source>
        <dbReference type="EMBL" id="SOH02683.1"/>
    </source>
</evidence>
<dbReference type="RefSeq" id="WP_099323623.1">
    <property type="nucleotide sequence ID" value="NZ_CP049055.1"/>
</dbReference>
<dbReference type="Pfam" id="PF00892">
    <property type="entry name" value="EamA"/>
    <property type="match status" value="1"/>
</dbReference>
<keyword evidence="5 6" id="KW-0472">Membrane</keyword>
<feature type="transmembrane region" description="Helical" evidence="6">
    <location>
        <begin position="32"/>
        <end position="51"/>
    </location>
</feature>
<evidence type="ECO:0000313" key="11">
    <source>
        <dbReference type="Proteomes" id="UP000221734"/>
    </source>
</evidence>
<evidence type="ECO:0000256" key="3">
    <source>
        <dbReference type="ARBA" id="ARBA00022692"/>
    </source>
</evidence>
<dbReference type="Proteomes" id="UP000501926">
    <property type="component" value="Chromosome"/>
</dbReference>
<feature type="domain" description="EamA" evidence="7">
    <location>
        <begin position="4"/>
        <end position="137"/>
    </location>
</feature>
<keyword evidence="4 6" id="KW-1133">Transmembrane helix</keyword>
<dbReference type="GO" id="GO:0016020">
    <property type="term" value="C:membrane"/>
    <property type="evidence" value="ECO:0007669"/>
    <property type="project" value="UniProtKB-SubCell"/>
</dbReference>
<evidence type="ECO:0000259" key="7">
    <source>
        <dbReference type="Pfam" id="PF00892"/>
    </source>
</evidence>
<comment type="subcellular location">
    <subcellularLocation>
        <location evidence="1">Membrane</location>
        <topology evidence="1">Multi-pass membrane protein</topology>
    </subcellularLocation>
</comment>
<evidence type="ECO:0000256" key="5">
    <source>
        <dbReference type="ARBA" id="ARBA00023136"/>
    </source>
</evidence>
<evidence type="ECO:0000313" key="9">
    <source>
        <dbReference type="EMBL" id="QII11616.1"/>
    </source>
</evidence>
<reference evidence="8" key="1">
    <citation type="journal article" date="2006" name="Nature">
        <title>Deciphering the evolution and metabolism of an anammox bacterium from a community genome.</title>
        <authorList>
            <person name="Strous M."/>
            <person name="Pelletier E."/>
            <person name="Mangenot S."/>
            <person name="Rattei T."/>
            <person name="Lehner A."/>
            <person name="Taylor M.W."/>
            <person name="Horn M."/>
            <person name="Daims H."/>
            <person name="Bartol-Mavel D."/>
            <person name="Wincker P."/>
            <person name="Barbe V."/>
            <person name="Fonknechten N."/>
            <person name="Vallenet D."/>
            <person name="Segurens B."/>
            <person name="Schenowitz-Truong C."/>
            <person name="Medigue C."/>
            <person name="Collingro A."/>
            <person name="Snel B."/>
            <person name="Dutilh B.E."/>
            <person name="OpDenCamp H.J.M."/>
            <person name="vanDerDrift C."/>
            <person name="Cirpus I."/>
            <person name="vanDePas-Schoonen K.T."/>
            <person name="Harhangi H.R."/>
            <person name="vanNiftrik L."/>
            <person name="Schmid M."/>
            <person name="Keltjens J."/>
            <person name="vanDeVossenberg J."/>
            <person name="Kartal B."/>
            <person name="Meier H."/>
            <person name="Frishman D."/>
            <person name="Huynen M.A."/>
            <person name="Mewes H."/>
            <person name="Weissenbach J."/>
            <person name="Jetten M.S.M."/>
            <person name="Wagner M."/>
            <person name="LePaslier D."/>
        </authorList>
    </citation>
    <scope>NUCLEOTIDE SEQUENCE</scope>
</reference>
<keyword evidence="11" id="KW-1185">Reference proteome</keyword>
<reference evidence="10" key="3">
    <citation type="submission" date="2017-10" db="EMBL/GenBank/DDBJ databases">
        <authorList>
            <person name="Banno H."/>
            <person name="Chua N.-H."/>
        </authorList>
    </citation>
    <scope>NUCLEOTIDE SEQUENCE [LARGE SCALE GENOMIC DNA]</scope>
    <source>
        <strain evidence="10">Kuenenia_mbr1_ru-nijmegen</strain>
    </source>
</reference>
<dbReference type="KEGG" id="kst:KSMBR1_0163"/>
<accession>Q1Q3C5</accession>
<name>Q1Q3C5_KUEST</name>
<comment type="similarity">
    <text evidence="2">Belongs to the EamA transporter family.</text>
</comment>
<evidence type="ECO:0000256" key="6">
    <source>
        <dbReference type="SAM" id="Phobius"/>
    </source>
</evidence>
<feature type="transmembrane region" description="Helical" evidence="6">
    <location>
        <begin position="121"/>
        <end position="137"/>
    </location>
</feature>
<dbReference type="EMBL" id="CP049055">
    <property type="protein sequence ID" value="QII11616.1"/>
    <property type="molecule type" value="Genomic_DNA"/>
</dbReference>
<dbReference type="EMBL" id="LT934425">
    <property type="protein sequence ID" value="SOH02683.1"/>
    <property type="molecule type" value="Genomic_DNA"/>
</dbReference>